<comment type="caution">
    <text evidence="1">The sequence shown here is derived from an EMBL/GenBank/DDBJ whole genome shotgun (WGS) entry which is preliminary data.</text>
</comment>
<proteinExistence type="predicted"/>
<reference evidence="1 2" key="1">
    <citation type="journal article" date="2019" name="Int. J. Syst. Evol. Microbiol.">
        <title>The Global Catalogue of Microorganisms (GCM) 10K type strain sequencing project: providing services to taxonomists for standard genome sequencing and annotation.</title>
        <authorList>
            <consortium name="The Broad Institute Genomics Platform"/>
            <consortium name="The Broad Institute Genome Sequencing Center for Infectious Disease"/>
            <person name="Wu L."/>
            <person name="Ma J."/>
        </authorList>
    </citation>
    <scope>NUCLEOTIDE SEQUENCE [LARGE SCALE GENOMIC DNA]</scope>
    <source>
        <strain evidence="1 2">JCM 11444</strain>
    </source>
</reference>
<evidence type="ECO:0000313" key="1">
    <source>
        <dbReference type="EMBL" id="GAA0932271.1"/>
    </source>
</evidence>
<name>A0ABN1PT18_9ACTN</name>
<organism evidence="1 2">
    <name type="scientific">Streptomyces rhizosphaericus</name>
    <dbReference type="NCBI Taxonomy" id="114699"/>
    <lineage>
        <taxon>Bacteria</taxon>
        <taxon>Bacillati</taxon>
        <taxon>Actinomycetota</taxon>
        <taxon>Actinomycetes</taxon>
        <taxon>Kitasatosporales</taxon>
        <taxon>Streptomycetaceae</taxon>
        <taxon>Streptomyces</taxon>
        <taxon>Streptomyces violaceusniger group</taxon>
    </lineage>
</organism>
<evidence type="ECO:0000313" key="2">
    <source>
        <dbReference type="Proteomes" id="UP001500418"/>
    </source>
</evidence>
<dbReference type="Proteomes" id="UP001500418">
    <property type="component" value="Unassembled WGS sequence"/>
</dbReference>
<gene>
    <name evidence="1" type="ORF">GCM10009575_038350</name>
</gene>
<sequence>MNAGLKRSPYVDDLRHIGGDSAVSTQPIEDSHDEPLFPMPPLTEQALRVAVRSLDLSAAVRFEEEFHSAWQEAVQTDSTVPMHTFLHRWGVFVALRRYPGRARRLHELEAAVAEAPNIEDARRASAEIGLLLDAARREVAA</sequence>
<dbReference type="EMBL" id="BAAAID010000022">
    <property type="protein sequence ID" value="GAA0932271.1"/>
    <property type="molecule type" value="Genomic_DNA"/>
</dbReference>
<protein>
    <submittedName>
        <fullName evidence="1">Uncharacterized protein</fullName>
    </submittedName>
</protein>
<accession>A0ABN1PT18</accession>
<keyword evidence="2" id="KW-1185">Reference proteome</keyword>